<proteinExistence type="predicted"/>
<evidence type="ECO:0000313" key="2">
    <source>
        <dbReference type="EMBL" id="RVT91437.1"/>
    </source>
</evidence>
<dbReference type="EMBL" id="SACL01000011">
    <property type="protein sequence ID" value="RVT91437.1"/>
    <property type="molecule type" value="Genomic_DNA"/>
</dbReference>
<reference evidence="2 3" key="1">
    <citation type="submission" date="2019-01" db="EMBL/GenBank/DDBJ databases">
        <authorList>
            <person name="Chen W.-M."/>
        </authorList>
    </citation>
    <scope>NUCLEOTIDE SEQUENCE [LARGE SCALE GENOMIC DNA]</scope>
    <source>
        <strain evidence="2 3">CCP-6</strain>
    </source>
</reference>
<dbReference type="RefSeq" id="WP_127789855.1">
    <property type="nucleotide sequence ID" value="NZ_SACL01000011.1"/>
</dbReference>
<sequence>MSTARPISFAPRPLRESFETEQLLQAEKEMLNAVFEAALHADQCPGLPPAIVSMMERLRRISGSAIEELCAGVHELALLADMTPTLPRTFARHVDALRDHRVAVFEAQRAMPEHGEGDREDDEDPDDDWGDEVEEAVPVRCRRPIWNTDMAKAPRDGRTVWVAFQGGLVADPRRTDLALWSDRQVPVVHAGLDAEGNDLGWTLAMPVSAGTFPSFAFRAWRWPSCAPAVPLIPKI</sequence>
<protein>
    <submittedName>
        <fullName evidence="2">Uncharacterized protein</fullName>
    </submittedName>
</protein>
<accession>A0A437M188</accession>
<dbReference type="Proteomes" id="UP000282957">
    <property type="component" value="Unassembled WGS sequence"/>
</dbReference>
<feature type="region of interest" description="Disordered" evidence="1">
    <location>
        <begin position="109"/>
        <end position="130"/>
    </location>
</feature>
<evidence type="ECO:0000256" key="1">
    <source>
        <dbReference type="SAM" id="MobiDB-lite"/>
    </source>
</evidence>
<comment type="caution">
    <text evidence="2">The sequence shown here is derived from an EMBL/GenBank/DDBJ whole genome shotgun (WGS) entry which is preliminary data.</text>
</comment>
<keyword evidence="3" id="KW-1185">Reference proteome</keyword>
<evidence type="ECO:0000313" key="3">
    <source>
        <dbReference type="Proteomes" id="UP000282957"/>
    </source>
</evidence>
<dbReference type="AlphaFoldDB" id="A0A437M188"/>
<name>A0A437M188_9PROT</name>
<organism evidence="2 3">
    <name type="scientific">Rhodovarius crocodyli</name>
    <dbReference type="NCBI Taxonomy" id="1979269"/>
    <lineage>
        <taxon>Bacteria</taxon>
        <taxon>Pseudomonadati</taxon>
        <taxon>Pseudomonadota</taxon>
        <taxon>Alphaproteobacteria</taxon>
        <taxon>Acetobacterales</taxon>
        <taxon>Roseomonadaceae</taxon>
        <taxon>Rhodovarius</taxon>
    </lineage>
</organism>
<gene>
    <name evidence="2" type="ORF">EOD42_22540</name>
</gene>
<feature type="compositionally biased region" description="Acidic residues" evidence="1">
    <location>
        <begin position="118"/>
        <end position="130"/>
    </location>
</feature>